<feature type="compositionally biased region" description="Polar residues" evidence="1">
    <location>
        <begin position="984"/>
        <end position="998"/>
    </location>
</feature>
<reference evidence="2 3" key="1">
    <citation type="journal article" date="2012" name="Genome Biol.">
        <title>Genome and low-iron response of an oceanic diatom adapted to chronic iron limitation.</title>
        <authorList>
            <person name="Lommer M."/>
            <person name="Specht M."/>
            <person name="Roy A.S."/>
            <person name="Kraemer L."/>
            <person name="Andreson R."/>
            <person name="Gutowska M.A."/>
            <person name="Wolf J."/>
            <person name="Bergner S.V."/>
            <person name="Schilhabel M.B."/>
            <person name="Klostermeier U.C."/>
            <person name="Beiko R.G."/>
            <person name="Rosenstiel P."/>
            <person name="Hippler M."/>
            <person name="Laroche J."/>
        </authorList>
    </citation>
    <scope>NUCLEOTIDE SEQUENCE [LARGE SCALE GENOMIC DNA]</scope>
    <source>
        <strain evidence="2 3">CCMP1005</strain>
    </source>
</reference>
<feature type="region of interest" description="Disordered" evidence="1">
    <location>
        <begin position="933"/>
        <end position="1071"/>
    </location>
</feature>
<accession>K0SV18</accession>
<evidence type="ECO:0000313" key="3">
    <source>
        <dbReference type="Proteomes" id="UP000266841"/>
    </source>
</evidence>
<feature type="region of interest" description="Disordered" evidence="1">
    <location>
        <begin position="1"/>
        <end position="22"/>
    </location>
</feature>
<evidence type="ECO:0000313" key="2">
    <source>
        <dbReference type="EMBL" id="EJK62102.1"/>
    </source>
</evidence>
<feature type="non-terminal residue" evidence="2">
    <location>
        <position position="1"/>
    </location>
</feature>
<dbReference type="AlphaFoldDB" id="K0SV18"/>
<feature type="compositionally biased region" description="Basic and acidic residues" evidence="1">
    <location>
        <begin position="936"/>
        <end position="957"/>
    </location>
</feature>
<organism evidence="2 3">
    <name type="scientific">Thalassiosira oceanica</name>
    <name type="common">Marine diatom</name>
    <dbReference type="NCBI Taxonomy" id="159749"/>
    <lineage>
        <taxon>Eukaryota</taxon>
        <taxon>Sar</taxon>
        <taxon>Stramenopiles</taxon>
        <taxon>Ochrophyta</taxon>
        <taxon>Bacillariophyta</taxon>
        <taxon>Coscinodiscophyceae</taxon>
        <taxon>Thalassiosirophycidae</taxon>
        <taxon>Thalassiosirales</taxon>
        <taxon>Thalassiosiraceae</taxon>
        <taxon>Thalassiosira</taxon>
    </lineage>
</organism>
<name>K0SV18_THAOC</name>
<proteinExistence type="predicted"/>
<protein>
    <submittedName>
        <fullName evidence="2">Uncharacterized protein</fullName>
    </submittedName>
</protein>
<keyword evidence="3" id="KW-1185">Reference proteome</keyword>
<evidence type="ECO:0000256" key="1">
    <source>
        <dbReference type="SAM" id="MobiDB-lite"/>
    </source>
</evidence>
<dbReference type="OrthoDB" id="226265at2759"/>
<dbReference type="Proteomes" id="UP000266841">
    <property type="component" value="Unassembled WGS sequence"/>
</dbReference>
<feature type="compositionally biased region" description="Low complexity" evidence="1">
    <location>
        <begin position="1025"/>
        <end position="1036"/>
    </location>
</feature>
<sequence length="1071" mass="120244">GSASAAAPAPRPQAVGKDDSPPLWSLGMSDNSTINFNAVYGQIGYLQWFAAFNISVFEGSMDGLVNDFSVIGIARSHGHVTSRTYQALATVHQWYGYCRSLPQPQPSSSEELPFRAAPYPHAPYSHPMAVATNPSHPAPITPSPLSKADEFETIDPNNKGVQATNGATLGRQSKTITVSEDYWVREEDVQTCNPRDRVMTEGSRTITVTTSDDDKWHADDIDLSIDEGTQYLEKDEVLFPTKQDTKGYLRQSDIKRNTWHNKPSRRKAEAKGTALAENIRGTVPNTRTARATCSLMLRCPPPEEWNGENGSITQIMKDLRLKGSNRRKVKSVIEQTYEKYLKGEYYTGKVKPGAGRPCDIERGSMEEQMLADGKEDGLSNEDVLGNINDWRTDHDLPLIGKNAVKGALARMAGAGYCDKTSVKKRPDGSDDPNSKWSRARCNFTKQTLIRIGRISLDDLIKEYGKEESIPDVFNPKKLTNIDQDGVSFIDETHRDCVVSSYGGKVDHIYKFKRDKDGNFAEDGEFDKSREGYERTFKHSSQVRLAFSCATRIDSGVKVGHRLPAFDYTGKTMVSRKKWMELEQLAIKDVKNNGGSEWRTDGRDEDVFFEADPVGQLNRKLDSKIGRAAEDALKACGVNNLADVRDMINNRARRSKVLEDMPKTRNRRVIGEGRLDKIINAVAAVQLSKDEPPPSTDYTKEANPYLARYGEDDWEAEIRKTKHFRGLCCVTDLVEHIVCTTRDFYKGTKNEDNWMFYHDALILMTAQECKDWMAEKGYLKRWILPELGLNDDLGFGGRPVGNSPEFMPWDASLNKDVHESVRRHCVLCRSTLRRQDRLNDERRFSLATPKLGVATYLRIIDPRPFVGVSPTPRRIVQDIEGAWNAMFVVYQHRGVYVEGLATRTGHRHIKSKEKKNWGGARVKGDHSIAHLRRSTRMHRDLQDMRSEERASTSCETRKALGGSKDISGDIDDEKKEEDLELNMTKPATSNMTKPATSSTARKRASPDSCVDKTASTQTKKRKFSSKSKQSVASASSESDLEVVDRPSSQQSRAPRFASPAECKSLIKERSFG</sequence>
<comment type="caution">
    <text evidence="2">The sequence shown here is derived from an EMBL/GenBank/DDBJ whole genome shotgun (WGS) entry which is preliminary data.</text>
</comment>
<gene>
    <name evidence="2" type="ORF">THAOC_17300</name>
</gene>
<dbReference type="EMBL" id="AGNL01019120">
    <property type="protein sequence ID" value="EJK62102.1"/>
    <property type="molecule type" value="Genomic_DNA"/>
</dbReference>